<gene>
    <name evidence="1" type="ORF">C0630_15725</name>
</gene>
<organism evidence="1 2">
    <name type="scientific">Sedimenticola selenatireducens</name>
    <dbReference type="NCBI Taxonomy" id="191960"/>
    <lineage>
        <taxon>Bacteria</taxon>
        <taxon>Pseudomonadati</taxon>
        <taxon>Pseudomonadota</taxon>
        <taxon>Gammaproteobacteria</taxon>
        <taxon>Chromatiales</taxon>
        <taxon>Sedimenticolaceae</taxon>
        <taxon>Sedimenticola</taxon>
    </lineage>
</organism>
<protein>
    <submittedName>
        <fullName evidence="1">Uncharacterized protein</fullName>
    </submittedName>
</protein>
<dbReference type="AlphaFoldDB" id="A0A2N6CTF4"/>
<name>A0A2N6CTF4_9GAMM</name>
<accession>A0A2N6CTF4</accession>
<comment type="caution">
    <text evidence="1">The sequence shown here is derived from an EMBL/GenBank/DDBJ whole genome shotgun (WGS) entry which is preliminary data.</text>
</comment>
<proteinExistence type="predicted"/>
<reference evidence="1 2" key="1">
    <citation type="submission" date="2017-11" db="EMBL/GenBank/DDBJ databases">
        <title>Genome-resolved metagenomics identifies genetic mobility, metabolic interactions, and unexpected diversity in perchlorate-reducing communities.</title>
        <authorList>
            <person name="Barnum T.P."/>
            <person name="Figueroa I.A."/>
            <person name="Carlstrom C.I."/>
            <person name="Lucas L.N."/>
            <person name="Engelbrektson A.L."/>
            <person name="Coates J.D."/>
        </authorList>
    </citation>
    <scope>NUCLEOTIDE SEQUENCE [LARGE SCALE GENOMIC DNA]</scope>
    <source>
        <strain evidence="1">BM301</strain>
    </source>
</reference>
<dbReference type="Proteomes" id="UP000235015">
    <property type="component" value="Unassembled WGS sequence"/>
</dbReference>
<dbReference type="EMBL" id="PKUN01000024">
    <property type="protein sequence ID" value="PLX60409.1"/>
    <property type="molecule type" value="Genomic_DNA"/>
</dbReference>
<evidence type="ECO:0000313" key="1">
    <source>
        <dbReference type="EMBL" id="PLX60409.1"/>
    </source>
</evidence>
<sequence length="211" mass="24831">MNLVESNYKINIDGSWDLEDLYVFPRSYEQVYFLVFSLLPHEDETIQERIKYAYSGFPWRGGYSAVNFYNNLKYTTPKAHRPQVLSMQYASPGWIELRLINFVAHTVEQIIKSIAETILHTNRVYNEIHKGLSERKLLRIDVKKKELELEMMHADYIEQSANTMARLVGLENLNQMHQKTGSPLKTLKILLSLYRRIRTLADYQNKGKTRL</sequence>
<dbReference type="RefSeq" id="WP_273440498.1">
    <property type="nucleotide sequence ID" value="NZ_PKUN01000024.1"/>
</dbReference>
<evidence type="ECO:0000313" key="2">
    <source>
        <dbReference type="Proteomes" id="UP000235015"/>
    </source>
</evidence>